<dbReference type="EMBL" id="AP023396">
    <property type="protein sequence ID" value="BCK53359.1"/>
    <property type="molecule type" value="Genomic_DNA"/>
</dbReference>
<evidence type="ECO:0000256" key="1">
    <source>
        <dbReference type="SAM" id="MobiDB-lite"/>
    </source>
</evidence>
<keyword evidence="4" id="KW-1185">Reference proteome</keyword>
<dbReference type="InterPro" id="IPR013207">
    <property type="entry name" value="LGFP"/>
</dbReference>
<protein>
    <recommendedName>
        <fullName evidence="5">Esterase</fullName>
    </recommendedName>
</protein>
<feature type="signal peptide" evidence="2">
    <location>
        <begin position="1"/>
        <end position="18"/>
    </location>
</feature>
<evidence type="ECO:0000313" key="3">
    <source>
        <dbReference type="EMBL" id="BCK53359.1"/>
    </source>
</evidence>
<feature type="compositionally biased region" description="Polar residues" evidence="1">
    <location>
        <begin position="173"/>
        <end position="187"/>
    </location>
</feature>
<evidence type="ECO:0000313" key="4">
    <source>
        <dbReference type="Proteomes" id="UP000516173"/>
    </source>
</evidence>
<feature type="region of interest" description="Disordered" evidence="1">
    <location>
        <begin position="30"/>
        <end position="73"/>
    </location>
</feature>
<dbReference type="KEGG" id="nwl:NWFMUON74_11310"/>
<feature type="compositionally biased region" description="Basic and acidic residues" evidence="1">
    <location>
        <begin position="188"/>
        <end position="197"/>
    </location>
</feature>
<organism evidence="3 4">
    <name type="scientific">Nocardia wallacei</name>
    <dbReference type="NCBI Taxonomy" id="480035"/>
    <lineage>
        <taxon>Bacteria</taxon>
        <taxon>Bacillati</taxon>
        <taxon>Actinomycetota</taxon>
        <taxon>Actinomycetes</taxon>
        <taxon>Mycobacteriales</taxon>
        <taxon>Nocardiaceae</taxon>
        <taxon>Nocardia</taxon>
    </lineage>
</organism>
<sequence length="197" mass="20155">MHHFARRSAACTMTIAAAALLFTGCGNDDDNNDSSSSASATLPATTLPATTTPDSATTTPATTSEHEMGNESGAATETKIATQNGEIAVSGQVLTKYNETGGPTGALGEPTGAAVSGPDGGSCQEFTAGLICWSEQTGAHVVWGDIRQEWENSGGVNSKLGYPTTDEKDISGGKQSEFTGGSISWNASDRKTTVTEK</sequence>
<dbReference type="Pfam" id="PF08310">
    <property type="entry name" value="LGFP"/>
    <property type="match status" value="2"/>
</dbReference>
<dbReference type="Proteomes" id="UP000516173">
    <property type="component" value="Chromosome"/>
</dbReference>
<gene>
    <name evidence="3" type="ORF">NWFMUON74_11310</name>
</gene>
<proteinExistence type="predicted"/>
<accession>A0A7G1KHA5</accession>
<feature type="region of interest" description="Disordered" evidence="1">
    <location>
        <begin position="100"/>
        <end position="120"/>
    </location>
</feature>
<keyword evidence="2" id="KW-0732">Signal</keyword>
<reference evidence="3 4" key="1">
    <citation type="submission" date="2020-08" db="EMBL/GenBank/DDBJ databases">
        <title>Genome Sequencing of Nocardia wallacei strain FMUON74 and assembly.</title>
        <authorList>
            <person name="Toyokawa M."/>
            <person name="Uesaka K."/>
        </authorList>
    </citation>
    <scope>NUCLEOTIDE SEQUENCE [LARGE SCALE GENOMIC DNA]</scope>
    <source>
        <strain evidence="3 4">FMUON74</strain>
    </source>
</reference>
<feature type="chain" id="PRO_5028812598" description="Esterase" evidence="2">
    <location>
        <begin position="19"/>
        <end position="197"/>
    </location>
</feature>
<feature type="compositionally biased region" description="Low complexity" evidence="1">
    <location>
        <begin position="33"/>
        <end position="63"/>
    </location>
</feature>
<dbReference type="AlphaFoldDB" id="A0A7G1KHA5"/>
<name>A0A7G1KHA5_9NOCA</name>
<dbReference type="PROSITE" id="PS51257">
    <property type="entry name" value="PROKAR_LIPOPROTEIN"/>
    <property type="match status" value="1"/>
</dbReference>
<evidence type="ECO:0008006" key="5">
    <source>
        <dbReference type="Google" id="ProtNLM"/>
    </source>
</evidence>
<feature type="region of interest" description="Disordered" evidence="1">
    <location>
        <begin position="152"/>
        <end position="197"/>
    </location>
</feature>
<evidence type="ECO:0000256" key="2">
    <source>
        <dbReference type="SAM" id="SignalP"/>
    </source>
</evidence>